<dbReference type="AlphaFoldDB" id="A0AAD3CGU5"/>
<organism evidence="3 4">
    <name type="scientific">Chaetoceros tenuissimus</name>
    <dbReference type="NCBI Taxonomy" id="426638"/>
    <lineage>
        <taxon>Eukaryota</taxon>
        <taxon>Sar</taxon>
        <taxon>Stramenopiles</taxon>
        <taxon>Ochrophyta</taxon>
        <taxon>Bacillariophyta</taxon>
        <taxon>Coscinodiscophyceae</taxon>
        <taxon>Chaetocerotophycidae</taxon>
        <taxon>Chaetocerotales</taxon>
        <taxon>Chaetocerotaceae</taxon>
        <taxon>Chaetoceros</taxon>
    </lineage>
</organism>
<keyword evidence="1" id="KW-0560">Oxidoreductase</keyword>
<reference evidence="3 4" key="1">
    <citation type="journal article" date="2021" name="Sci. Rep.">
        <title>The genome of the diatom Chaetoceros tenuissimus carries an ancient integrated fragment of an extant virus.</title>
        <authorList>
            <person name="Hongo Y."/>
            <person name="Kimura K."/>
            <person name="Takaki Y."/>
            <person name="Yoshida Y."/>
            <person name="Baba S."/>
            <person name="Kobayashi G."/>
            <person name="Nagasaki K."/>
            <person name="Hano T."/>
            <person name="Tomaru Y."/>
        </authorList>
    </citation>
    <scope>NUCLEOTIDE SEQUENCE [LARGE SCALE GENOMIC DNA]</scope>
    <source>
        <strain evidence="3 4">NIES-3715</strain>
    </source>
</reference>
<evidence type="ECO:0000313" key="3">
    <source>
        <dbReference type="EMBL" id="GFH45847.1"/>
    </source>
</evidence>
<accession>A0AAD3CGU5</accession>
<dbReference type="InterPro" id="IPR026992">
    <property type="entry name" value="DIOX_N"/>
</dbReference>
<dbReference type="InterPro" id="IPR050231">
    <property type="entry name" value="Iron_ascorbate_oxido_reductase"/>
</dbReference>
<comment type="caution">
    <text evidence="3">The sequence shown here is derived from an EMBL/GenBank/DDBJ whole genome shotgun (WGS) entry which is preliminary data.</text>
</comment>
<evidence type="ECO:0000259" key="2">
    <source>
        <dbReference type="PROSITE" id="PS51471"/>
    </source>
</evidence>
<dbReference type="PROSITE" id="PS51471">
    <property type="entry name" value="FE2OG_OXY"/>
    <property type="match status" value="1"/>
</dbReference>
<name>A0AAD3CGU5_9STRA</name>
<dbReference type="Gene3D" id="2.60.120.330">
    <property type="entry name" value="B-lactam Antibiotic, Isopenicillin N Synthase, Chain"/>
    <property type="match status" value="1"/>
</dbReference>
<sequence length="371" mass="42449">MNRISPRNIRKAKKSFQALPLLTLPSTVDEEKDFATKLRHACHTTGFFYIENHNISRETYQNALNSSKKFFDLPIDEKMAIDYRKSPAFRGYMNLGCENTAGKTDQRDQIEFGIEGSVVKNESQNTTLNQKNEVWKRLIGPNQWPNDSVPSLKPHLTKYMMEMEVLSRRLMELIALSLDLPRNYFDDTFRDSPNVQFKICHYPSLQKKDDKGDQFGVGCHTDSGYLSLLLQDDVGGLQVQNGDGDWTDAPPLDGTIVVNLGEMIQLVTSGYYLATPHRVKNVYISNGNSNTRGRYSMPYFWNPRLDYIVSKIDPLPNSLNWERPKPMSLDRTDSHGKAGNILFSCYGENAFKSLARSHPDVMKRHHMDLLL</sequence>
<dbReference type="PANTHER" id="PTHR47990">
    <property type="entry name" value="2-OXOGLUTARATE (2OG) AND FE(II)-DEPENDENT OXYGENASE SUPERFAMILY PROTEIN-RELATED"/>
    <property type="match status" value="1"/>
</dbReference>
<evidence type="ECO:0000313" key="4">
    <source>
        <dbReference type="Proteomes" id="UP001054902"/>
    </source>
</evidence>
<proteinExistence type="inferred from homology"/>
<dbReference type="InterPro" id="IPR044861">
    <property type="entry name" value="IPNS-like_FE2OG_OXY"/>
</dbReference>
<dbReference type="InterPro" id="IPR027443">
    <property type="entry name" value="IPNS-like_sf"/>
</dbReference>
<dbReference type="Pfam" id="PF14226">
    <property type="entry name" value="DIOX_N"/>
    <property type="match status" value="1"/>
</dbReference>
<gene>
    <name evidence="3" type="ORF">CTEN210_02321</name>
</gene>
<comment type="similarity">
    <text evidence="1">Belongs to the iron/ascorbate-dependent oxidoreductase family.</text>
</comment>
<dbReference type="GO" id="GO:0016491">
    <property type="term" value="F:oxidoreductase activity"/>
    <property type="evidence" value="ECO:0007669"/>
    <property type="project" value="UniProtKB-KW"/>
</dbReference>
<keyword evidence="4" id="KW-1185">Reference proteome</keyword>
<evidence type="ECO:0000256" key="1">
    <source>
        <dbReference type="RuleBase" id="RU003682"/>
    </source>
</evidence>
<dbReference type="GO" id="GO:0046872">
    <property type="term" value="F:metal ion binding"/>
    <property type="evidence" value="ECO:0007669"/>
    <property type="project" value="UniProtKB-KW"/>
</dbReference>
<feature type="domain" description="Fe2OG dioxygenase" evidence="2">
    <location>
        <begin position="192"/>
        <end position="303"/>
    </location>
</feature>
<dbReference type="EMBL" id="BLLK01000022">
    <property type="protein sequence ID" value="GFH45847.1"/>
    <property type="molecule type" value="Genomic_DNA"/>
</dbReference>
<dbReference type="Pfam" id="PF03171">
    <property type="entry name" value="2OG-FeII_Oxy"/>
    <property type="match status" value="1"/>
</dbReference>
<dbReference type="Proteomes" id="UP001054902">
    <property type="component" value="Unassembled WGS sequence"/>
</dbReference>
<protein>
    <recommendedName>
        <fullName evidence="2">Fe2OG dioxygenase domain-containing protein</fullName>
    </recommendedName>
</protein>
<keyword evidence="1" id="KW-0479">Metal-binding</keyword>
<dbReference type="InterPro" id="IPR005123">
    <property type="entry name" value="Oxoglu/Fe-dep_dioxygenase_dom"/>
</dbReference>
<keyword evidence="1" id="KW-0408">Iron</keyword>
<dbReference type="SUPFAM" id="SSF51197">
    <property type="entry name" value="Clavaminate synthase-like"/>
    <property type="match status" value="1"/>
</dbReference>
<dbReference type="PRINTS" id="PR00682">
    <property type="entry name" value="IPNSYNTHASE"/>
</dbReference>